<dbReference type="Proteomes" id="UP000007519">
    <property type="component" value="Chromosome"/>
</dbReference>
<evidence type="ECO:0000313" key="2">
    <source>
        <dbReference type="EMBL" id="AFC23994.1"/>
    </source>
</evidence>
<dbReference type="EMBL" id="CP002831">
    <property type="protein sequence ID" value="AFC23994.1"/>
    <property type="molecule type" value="Genomic_DNA"/>
</dbReference>
<accession>H6L580</accession>
<evidence type="ECO:0000256" key="1">
    <source>
        <dbReference type="SAM" id="MobiDB-lite"/>
    </source>
</evidence>
<dbReference type="KEGG" id="sgn:SGRA_1259"/>
<protein>
    <submittedName>
        <fullName evidence="2">Uncharacterized protein</fullName>
    </submittedName>
</protein>
<keyword evidence="3" id="KW-1185">Reference proteome</keyword>
<feature type="compositionally biased region" description="Basic and acidic residues" evidence="1">
    <location>
        <begin position="45"/>
        <end position="58"/>
    </location>
</feature>
<proteinExistence type="predicted"/>
<dbReference type="STRING" id="984262.SGRA_1259"/>
<sequence length="58" mass="6273">MSGLAMCSSAAQPQTKAVRPQGRAKSELRNVAPAEGGRPQNSSELRNDNKAFRPQFDD</sequence>
<organism evidence="2 3">
    <name type="scientific">Saprospira grandis (strain Lewin)</name>
    <dbReference type="NCBI Taxonomy" id="984262"/>
    <lineage>
        <taxon>Bacteria</taxon>
        <taxon>Pseudomonadati</taxon>
        <taxon>Bacteroidota</taxon>
        <taxon>Saprospiria</taxon>
        <taxon>Saprospirales</taxon>
        <taxon>Saprospiraceae</taxon>
        <taxon>Saprospira</taxon>
    </lineage>
</organism>
<dbReference type="HOGENOM" id="CLU_190754_1_0_10"/>
<dbReference type="AlphaFoldDB" id="H6L580"/>
<reference evidence="2 3" key="1">
    <citation type="journal article" date="2012" name="Stand. Genomic Sci.">
        <title>Complete genome sequencing and analysis of Saprospira grandis str. Lewin, a predatory marine bacterium.</title>
        <authorList>
            <person name="Saw J.H."/>
            <person name="Yuryev A."/>
            <person name="Kanbe M."/>
            <person name="Hou S."/>
            <person name="Young A.G."/>
            <person name="Aizawa S."/>
            <person name="Alam M."/>
        </authorList>
    </citation>
    <scope>NUCLEOTIDE SEQUENCE [LARGE SCALE GENOMIC DNA]</scope>
    <source>
        <strain evidence="2 3">Lewin</strain>
    </source>
</reference>
<name>H6L580_SAPGL</name>
<gene>
    <name evidence="2" type="ordered locus">SGRA_1259</name>
</gene>
<evidence type="ECO:0000313" key="3">
    <source>
        <dbReference type="Proteomes" id="UP000007519"/>
    </source>
</evidence>
<feature type="region of interest" description="Disordered" evidence="1">
    <location>
        <begin position="1"/>
        <end position="58"/>
    </location>
</feature>